<evidence type="ECO:0000313" key="2">
    <source>
        <dbReference type="EMBL" id="ELZ00551.1"/>
    </source>
</evidence>
<reference evidence="2 3" key="1">
    <citation type="journal article" date="2014" name="PLoS Genet.">
        <title>Phylogenetically driven sequencing of extremely halophilic archaea reveals strategies for static and dynamic osmo-response.</title>
        <authorList>
            <person name="Becker E.A."/>
            <person name="Seitzer P.M."/>
            <person name="Tritt A."/>
            <person name="Larsen D."/>
            <person name="Krusor M."/>
            <person name="Yao A.I."/>
            <person name="Wu D."/>
            <person name="Madern D."/>
            <person name="Eisen J.A."/>
            <person name="Darling A.E."/>
            <person name="Facciotti M.T."/>
        </authorList>
    </citation>
    <scope>NUCLEOTIDE SEQUENCE [LARGE SCALE GENOMIC DNA]</scope>
    <source>
        <strain evidence="2 3">DSM 12278</strain>
    </source>
</reference>
<feature type="compositionally biased region" description="Acidic residues" evidence="1">
    <location>
        <begin position="521"/>
        <end position="568"/>
    </location>
</feature>
<dbReference type="PATRIC" id="fig|29540.5.peg.2623"/>
<gene>
    <name evidence="2" type="ORF">C481_12944</name>
</gene>
<dbReference type="OrthoDB" id="214631at2157"/>
<dbReference type="Proteomes" id="UP000011554">
    <property type="component" value="Unassembled WGS sequence"/>
</dbReference>
<feature type="compositionally biased region" description="Acidic residues" evidence="1">
    <location>
        <begin position="427"/>
        <end position="441"/>
    </location>
</feature>
<accession>M0APC9</accession>
<evidence type="ECO:0000256" key="1">
    <source>
        <dbReference type="SAM" id="MobiDB-lite"/>
    </source>
</evidence>
<dbReference type="AlphaFoldDB" id="M0APC9"/>
<evidence type="ECO:0000313" key="3">
    <source>
        <dbReference type="Proteomes" id="UP000011554"/>
    </source>
</evidence>
<evidence type="ECO:0008006" key="4">
    <source>
        <dbReference type="Google" id="ProtNLM"/>
    </source>
</evidence>
<dbReference type="eggNOG" id="arCOG02258">
    <property type="taxonomic scope" value="Archaea"/>
</dbReference>
<protein>
    <recommendedName>
        <fullName evidence="4">Rpa-associated protein</fullName>
    </recommendedName>
</protein>
<organism evidence="2 3">
    <name type="scientific">Natrialba asiatica (strain ATCC 700177 / DSM 12278 / JCM 9576 / FERM P-10747 / NBRC 102637 / 172P1)</name>
    <dbReference type="NCBI Taxonomy" id="29540"/>
    <lineage>
        <taxon>Archaea</taxon>
        <taxon>Methanobacteriati</taxon>
        <taxon>Methanobacteriota</taxon>
        <taxon>Stenosarchaea group</taxon>
        <taxon>Halobacteria</taxon>
        <taxon>Halobacteriales</taxon>
        <taxon>Natrialbaceae</taxon>
        <taxon>Natrialba</taxon>
    </lineage>
</organism>
<keyword evidence="3" id="KW-1185">Reference proteome</keyword>
<dbReference type="STRING" id="29540.C481_12944"/>
<feature type="compositionally biased region" description="Acidic residues" evidence="1">
    <location>
        <begin position="318"/>
        <end position="334"/>
    </location>
</feature>
<feature type="compositionally biased region" description="Acidic residues" evidence="1">
    <location>
        <begin position="373"/>
        <end position="412"/>
    </location>
</feature>
<sequence length="632" mass="65257">MSANGSDDEDIPGREIAYRLFAAEYDDASLSYAESDEERAPNYVVSPTGARVNRVFAVGTLTEVTAVNDEMVRARVVDPTGAFVVYAGQYQPDALAFLEQVEPPAFVAVTGKARTFEPDDGDRVYTSIRPESIAAVDAETRDRWVVTTAEQTIERVGTYAEAATLDSLPDASDDGVTDALREAGVEFGLAAGIPLARDHYGTTPSYLAALRDCAIEAVEVVANDRDEVGEFTVRPDETGGDVTVDSLASLAAGDGLDIDERELAGGAGDAGGATDSESGPKADTATAATATAGDGPASTDETAAATGTATETETTSVELDESGDEATADDELESDESKTAAASEKPDATESSAAEAGTTDTEETTETGTEGTVDSEDTADDTAEVDDAESESLGDFDAGSDADADVNADADTDSGSGPDPGDSGMYEMDDEEREQIEDEFGTEFTTGTEVDDPGEADIDVPDAADVTDADATAGDDESSEAKTDAETSSSASDDLGAPPASNLETDSAEDDAAESSTAVEADSEAESEPETETEETDEPEPEPDDSASDADATDADEAEAEATEEPETVDLQAHVVDTMEDLDDGDGADRTELIETVAADTGTSEADIEDAIQDALMGGQCYESGDETLKAI</sequence>
<feature type="compositionally biased region" description="Acidic residues" evidence="1">
    <location>
        <begin position="449"/>
        <end position="478"/>
    </location>
</feature>
<dbReference type="EMBL" id="AOIO01000030">
    <property type="protein sequence ID" value="ELZ00551.1"/>
    <property type="molecule type" value="Genomic_DNA"/>
</dbReference>
<dbReference type="RefSeq" id="WP_006109624.1">
    <property type="nucleotide sequence ID" value="NZ_AOIO01000030.1"/>
</dbReference>
<proteinExistence type="predicted"/>
<name>M0APC9_NATA1</name>
<feature type="region of interest" description="Disordered" evidence="1">
    <location>
        <begin position="261"/>
        <end position="590"/>
    </location>
</feature>
<feature type="compositionally biased region" description="Low complexity" evidence="1">
    <location>
        <begin position="349"/>
        <end position="359"/>
    </location>
</feature>
<feature type="compositionally biased region" description="Low complexity" evidence="1">
    <location>
        <begin position="413"/>
        <end position="424"/>
    </location>
</feature>
<feature type="compositionally biased region" description="Low complexity" evidence="1">
    <location>
        <begin position="282"/>
        <end position="315"/>
    </location>
</feature>
<comment type="caution">
    <text evidence="2">The sequence shown here is derived from an EMBL/GenBank/DDBJ whole genome shotgun (WGS) entry which is preliminary data.</text>
</comment>